<dbReference type="Proteomes" id="UP000683360">
    <property type="component" value="Unassembled WGS sequence"/>
</dbReference>
<evidence type="ECO:0000313" key="3">
    <source>
        <dbReference type="Proteomes" id="UP000683360"/>
    </source>
</evidence>
<keyword evidence="2" id="KW-0808">Transferase</keyword>
<accession>A0A8S3QHM6</accession>
<protein>
    <submittedName>
        <fullName evidence="2">PKDCC</fullName>
        <ecNumber evidence="2">2.7.10.2</ecNumber>
    </submittedName>
</protein>
<dbReference type="GO" id="GO:0004715">
    <property type="term" value="F:non-membrane spanning protein tyrosine kinase activity"/>
    <property type="evidence" value="ECO:0007669"/>
    <property type="project" value="UniProtKB-EC"/>
</dbReference>
<reference evidence="2" key="1">
    <citation type="submission" date="2021-03" db="EMBL/GenBank/DDBJ databases">
        <authorList>
            <person name="Bekaert M."/>
        </authorList>
    </citation>
    <scope>NUCLEOTIDE SEQUENCE</scope>
</reference>
<comment type="caution">
    <text evidence="2">The sequence shown here is derived from an EMBL/GenBank/DDBJ whole genome shotgun (WGS) entry which is preliminary data.</text>
</comment>
<dbReference type="PANTHER" id="PTHR46448">
    <property type="entry name" value="PROTEIN KINASE DOMAIN-CONTAINING PROTEIN"/>
    <property type="match status" value="1"/>
</dbReference>
<dbReference type="EC" id="2.7.10.2" evidence="2"/>
<dbReference type="AlphaFoldDB" id="A0A8S3QHM6"/>
<dbReference type="PANTHER" id="PTHR46448:SF1">
    <property type="entry name" value="PROTEIN KINASE DOMAIN-CONTAINING PROTEIN"/>
    <property type="match status" value="1"/>
</dbReference>
<keyword evidence="3" id="KW-1185">Reference proteome</keyword>
<gene>
    <name evidence="2" type="ORF">MEDL_8383</name>
</gene>
<proteinExistence type="predicted"/>
<dbReference type="SUPFAM" id="SSF56112">
    <property type="entry name" value="Protein kinase-like (PK-like)"/>
    <property type="match status" value="1"/>
</dbReference>
<dbReference type="EMBL" id="CAJPWZ010000459">
    <property type="protein sequence ID" value="CAG2193277.1"/>
    <property type="molecule type" value="Genomic_DNA"/>
</dbReference>
<sequence length="461" mass="53364">MIHKRTVASTVATLLVLISILQLAFYSPFVLDSSSIKKNSQREENVVLREIKNENLTGVSDDGDIYSQFLQPGIKKNDIFLSNKKYMFNCTNIHKIDIHKYNVGGGRSKTVDIGTFQGQKVVVKRISTIKRKVIGDNYRELLFMKEILLREQLEHHGLINMMGFCVNHLYKESYKQSQLHSGISAVYEYGEEFNITELTLTTDERLSHALDLANLLFYLHNSPLGSLLIGDFHKDHFLMVKNKIKLIDLDYMHNIEHPCVLSQNRSLIQKCPYKLTCYKLDTRELENPTSVSSCKNESVCNQGECRGYNLRINIGNIYIRFLKYLLKPNLFNPVIQKMLSELTLHLIKKDISIGDLKLNNRKKALKEKSSMPKEQKETVMSSMEIQYMSSEQTDSEDEGSFIVRPLPWRSDDFDKLVKKLDQKHENKLSKRSRRQNNIRKVGAVSSRKKPEVVPGHEWVFR</sequence>
<dbReference type="InterPro" id="IPR042983">
    <property type="entry name" value="PKDCC"/>
</dbReference>
<feature type="region of interest" description="Disordered" evidence="1">
    <location>
        <begin position="422"/>
        <end position="461"/>
    </location>
</feature>
<evidence type="ECO:0000256" key="1">
    <source>
        <dbReference type="SAM" id="MobiDB-lite"/>
    </source>
</evidence>
<dbReference type="OrthoDB" id="4062651at2759"/>
<name>A0A8S3QHM6_MYTED</name>
<dbReference type="InterPro" id="IPR011009">
    <property type="entry name" value="Kinase-like_dom_sf"/>
</dbReference>
<dbReference type="GO" id="GO:0005576">
    <property type="term" value="C:extracellular region"/>
    <property type="evidence" value="ECO:0007669"/>
    <property type="project" value="TreeGrafter"/>
</dbReference>
<dbReference type="Gene3D" id="1.10.510.10">
    <property type="entry name" value="Transferase(Phosphotransferase) domain 1"/>
    <property type="match status" value="1"/>
</dbReference>
<dbReference type="GO" id="GO:0001501">
    <property type="term" value="P:skeletal system development"/>
    <property type="evidence" value="ECO:0007669"/>
    <property type="project" value="TreeGrafter"/>
</dbReference>
<organism evidence="2 3">
    <name type="scientific">Mytilus edulis</name>
    <name type="common">Blue mussel</name>
    <dbReference type="NCBI Taxonomy" id="6550"/>
    <lineage>
        <taxon>Eukaryota</taxon>
        <taxon>Metazoa</taxon>
        <taxon>Spiralia</taxon>
        <taxon>Lophotrochozoa</taxon>
        <taxon>Mollusca</taxon>
        <taxon>Bivalvia</taxon>
        <taxon>Autobranchia</taxon>
        <taxon>Pteriomorphia</taxon>
        <taxon>Mytilida</taxon>
        <taxon>Mytiloidea</taxon>
        <taxon>Mytilidae</taxon>
        <taxon>Mytilinae</taxon>
        <taxon>Mytilus</taxon>
    </lineage>
</organism>
<evidence type="ECO:0000313" key="2">
    <source>
        <dbReference type="EMBL" id="CAG2193277.1"/>
    </source>
</evidence>